<evidence type="ECO:0000259" key="5">
    <source>
        <dbReference type="PROSITE" id="PS51094"/>
    </source>
</evidence>
<evidence type="ECO:0000259" key="6">
    <source>
        <dbReference type="PROSITE" id="PS51099"/>
    </source>
</evidence>
<feature type="domain" description="PRD" evidence="7">
    <location>
        <begin position="332"/>
        <end position="437"/>
    </location>
</feature>
<dbReference type="Proteomes" id="UP000309673">
    <property type="component" value="Unassembled WGS sequence"/>
</dbReference>
<dbReference type="InterPro" id="IPR016152">
    <property type="entry name" value="PTrfase/Anion_transptr"/>
</dbReference>
<dbReference type="PANTHER" id="PTHR30185">
    <property type="entry name" value="CRYPTIC BETA-GLUCOSIDE BGL OPERON ANTITERMINATOR"/>
    <property type="match status" value="1"/>
</dbReference>
<accession>A0A4U0FDC3</accession>
<keyword evidence="3" id="KW-0805">Transcription regulation</keyword>
<dbReference type="Pfam" id="PF00874">
    <property type="entry name" value="PRD"/>
    <property type="match status" value="1"/>
</dbReference>
<protein>
    <submittedName>
        <fullName evidence="8">Transcription antiterminator</fullName>
    </submittedName>
</protein>
<evidence type="ECO:0000256" key="1">
    <source>
        <dbReference type="ARBA" id="ARBA00022679"/>
    </source>
</evidence>
<dbReference type="SUPFAM" id="SSF63520">
    <property type="entry name" value="PTS-regulatory domain, PRD"/>
    <property type="match status" value="1"/>
</dbReference>
<proteinExistence type="predicted"/>
<dbReference type="Gene3D" id="3.40.930.10">
    <property type="entry name" value="Mannitol-specific EII, Chain A"/>
    <property type="match status" value="1"/>
</dbReference>
<dbReference type="CDD" id="cd05568">
    <property type="entry name" value="PTS_IIB_bgl_like"/>
    <property type="match status" value="1"/>
</dbReference>
<dbReference type="InterPro" id="IPR036095">
    <property type="entry name" value="PTS_EIIB-like_sf"/>
</dbReference>
<dbReference type="InterPro" id="IPR036634">
    <property type="entry name" value="PRD_sf"/>
</dbReference>
<dbReference type="SUPFAM" id="SSF46785">
    <property type="entry name" value="Winged helix' DNA-binding domain"/>
    <property type="match status" value="1"/>
</dbReference>
<sequence length="717" mass="81808">MTLTYKLRRRFARLYGMDGGEESARMKVSNRQRRILEVLLSRQEEVTAGRLAAEAGVSARTVHRELHELEPVLEQHGLFLVKKSGVGISLQGSPSLLARFQEELRRSETEAYSPDERKVLLLCRLLEQEEPAKLFTLAREVQAAIPTVSRDLDELHPELERHGLELVRRRGYGVEIAGPETAKRRFIVWMAEEYLDHSDWFGAPADNSLQSPVTRRLLDLVGKDTFLQIEQALWQQAEEWGAKVGESEYTKLLIRLSVVITRIKRKHGLDTAASDKDDNIGARQTIGSNIKLSRFAETLGLELPAKEADFLQAMFDEARESAADASTVILEKYGLQLADRTVTFIRCVQNRMEIELSRDRSLLDGLIRHLGPALDRIRRGETIRNPLLQQIRKDYSELFDTVRRCAGRVWPELSLPDEEIGYLTMHFGAAEERWKLSPGNVKAILVCTSGIGSSKLLAVRISKEIPQIDLIGNYSWYEASRVPDDQYDLIISTIDLPVEPDRYVKLSPLLTREETEKLRSHIREMTAHAGPAAGEDPAKDNGAWNRLKRISAYAPIVTSLLETFHVYELNNEPPENGNMERMLSRMLDMVPSKWDSEDKDSIVKQLIERERQGSLLIPDSELALYHTRSDSVREPVLALFRLRFPHRMVYEADGASFARQILLMLAPKELSKQALEVLSEISGMLLSPELIRLLEEQDEDRIRVFLSHHLEIYIENK</sequence>
<dbReference type="Pfam" id="PF08279">
    <property type="entry name" value="HTH_11"/>
    <property type="match status" value="1"/>
</dbReference>
<dbReference type="Gene3D" id="3.40.50.2300">
    <property type="match status" value="1"/>
</dbReference>
<evidence type="ECO:0000259" key="7">
    <source>
        <dbReference type="PROSITE" id="PS51372"/>
    </source>
</evidence>
<feature type="domain" description="PTS EIIB type-2" evidence="6">
    <location>
        <begin position="441"/>
        <end position="530"/>
    </location>
</feature>
<evidence type="ECO:0000256" key="2">
    <source>
        <dbReference type="ARBA" id="ARBA00022737"/>
    </source>
</evidence>
<evidence type="ECO:0000313" key="9">
    <source>
        <dbReference type="Proteomes" id="UP000309673"/>
    </source>
</evidence>
<keyword evidence="4" id="KW-0804">Transcription</keyword>
<dbReference type="InterPro" id="IPR011608">
    <property type="entry name" value="PRD"/>
</dbReference>
<dbReference type="PROSITE" id="PS51372">
    <property type="entry name" value="PRD_2"/>
    <property type="match status" value="1"/>
</dbReference>
<organism evidence="8 9">
    <name type="scientific">Cohnella pontilimi</name>
    <dbReference type="NCBI Taxonomy" id="2564100"/>
    <lineage>
        <taxon>Bacteria</taxon>
        <taxon>Bacillati</taxon>
        <taxon>Bacillota</taxon>
        <taxon>Bacilli</taxon>
        <taxon>Bacillales</taxon>
        <taxon>Paenibacillaceae</taxon>
        <taxon>Cohnella</taxon>
    </lineage>
</organism>
<dbReference type="InterPro" id="IPR036388">
    <property type="entry name" value="WH-like_DNA-bd_sf"/>
</dbReference>
<evidence type="ECO:0000256" key="4">
    <source>
        <dbReference type="ARBA" id="ARBA00023163"/>
    </source>
</evidence>
<dbReference type="InterPro" id="IPR050661">
    <property type="entry name" value="BglG_antiterminators"/>
</dbReference>
<dbReference type="Pfam" id="PF00359">
    <property type="entry name" value="PTS_EIIA_2"/>
    <property type="match status" value="1"/>
</dbReference>
<dbReference type="AlphaFoldDB" id="A0A4U0FDC3"/>
<dbReference type="OrthoDB" id="9776005at2"/>
<keyword evidence="9" id="KW-1185">Reference proteome</keyword>
<dbReference type="PROSITE" id="PS51099">
    <property type="entry name" value="PTS_EIIB_TYPE_2"/>
    <property type="match status" value="1"/>
</dbReference>
<dbReference type="InterPro" id="IPR036390">
    <property type="entry name" value="WH_DNA-bd_sf"/>
</dbReference>
<gene>
    <name evidence="8" type="ORF">E5161_09620</name>
</gene>
<dbReference type="GO" id="GO:0009401">
    <property type="term" value="P:phosphoenolpyruvate-dependent sugar phosphotransferase system"/>
    <property type="evidence" value="ECO:0007669"/>
    <property type="project" value="InterPro"/>
</dbReference>
<dbReference type="EMBL" id="SUPK01000004">
    <property type="protein sequence ID" value="TJY42254.1"/>
    <property type="molecule type" value="Genomic_DNA"/>
</dbReference>
<keyword evidence="1" id="KW-0808">Transferase</keyword>
<dbReference type="PANTHER" id="PTHR30185:SF18">
    <property type="entry name" value="TRANSCRIPTIONAL REGULATOR MTLR"/>
    <property type="match status" value="1"/>
</dbReference>
<dbReference type="GO" id="GO:0006355">
    <property type="term" value="P:regulation of DNA-templated transcription"/>
    <property type="evidence" value="ECO:0007669"/>
    <property type="project" value="InterPro"/>
</dbReference>
<name>A0A4U0FDC3_9BACL</name>
<dbReference type="InterPro" id="IPR013196">
    <property type="entry name" value="HTH_11"/>
</dbReference>
<comment type="caution">
    <text evidence="8">The sequence shown here is derived from an EMBL/GenBank/DDBJ whole genome shotgun (WGS) entry which is preliminary data.</text>
</comment>
<dbReference type="Gene3D" id="1.10.10.10">
    <property type="entry name" value="Winged helix-like DNA-binding domain superfamily/Winged helix DNA-binding domain"/>
    <property type="match status" value="1"/>
</dbReference>
<dbReference type="InterPro" id="IPR002178">
    <property type="entry name" value="PTS_EIIA_type-2_dom"/>
</dbReference>
<reference evidence="8 9" key="1">
    <citation type="submission" date="2019-04" db="EMBL/GenBank/DDBJ databases">
        <title>Cohnella sp. nov., isolated from soil.</title>
        <authorList>
            <person name="Kim W."/>
        </authorList>
    </citation>
    <scope>NUCLEOTIDE SEQUENCE [LARGE SCALE GENOMIC DNA]</scope>
    <source>
        <strain evidence="8 9">CAU 1483</strain>
    </source>
</reference>
<dbReference type="GO" id="GO:0008982">
    <property type="term" value="F:protein-N(PI)-phosphohistidine-sugar phosphotransferase activity"/>
    <property type="evidence" value="ECO:0007669"/>
    <property type="project" value="InterPro"/>
</dbReference>
<dbReference type="PROSITE" id="PS51094">
    <property type="entry name" value="PTS_EIIA_TYPE_2"/>
    <property type="match status" value="1"/>
</dbReference>
<dbReference type="InterPro" id="IPR013011">
    <property type="entry name" value="PTS_EIIB_2"/>
</dbReference>
<evidence type="ECO:0000313" key="8">
    <source>
        <dbReference type="EMBL" id="TJY42254.1"/>
    </source>
</evidence>
<dbReference type="Gene3D" id="1.10.1790.10">
    <property type="entry name" value="PRD domain"/>
    <property type="match status" value="1"/>
</dbReference>
<dbReference type="SUPFAM" id="SSF52794">
    <property type="entry name" value="PTS system IIB component-like"/>
    <property type="match status" value="1"/>
</dbReference>
<feature type="domain" description="PTS EIIA type-2" evidence="5">
    <location>
        <begin position="559"/>
        <end position="709"/>
    </location>
</feature>
<evidence type="ECO:0000256" key="3">
    <source>
        <dbReference type="ARBA" id="ARBA00023015"/>
    </source>
</evidence>
<dbReference type="SUPFAM" id="SSF55804">
    <property type="entry name" value="Phoshotransferase/anion transport protein"/>
    <property type="match status" value="1"/>
</dbReference>
<keyword evidence="2" id="KW-0677">Repeat</keyword>